<sequence>MENLIGLVLGSVLQAPVLISESRQVVGLLAAAAVAVLAARLGWLGTDRLIARRGRADQD</sequence>
<accession>A0A3M2LTS2</accession>
<feature type="transmembrane region" description="Helical" evidence="1">
    <location>
        <begin position="24"/>
        <end position="43"/>
    </location>
</feature>
<dbReference type="EMBL" id="RFFG01000048">
    <property type="protein sequence ID" value="RMI40884.1"/>
    <property type="molecule type" value="Genomic_DNA"/>
</dbReference>
<comment type="caution">
    <text evidence="2">The sequence shown here is derived from an EMBL/GenBank/DDBJ whole genome shotgun (WGS) entry which is preliminary data.</text>
</comment>
<gene>
    <name evidence="2" type="ORF">EBO15_24800</name>
</gene>
<dbReference type="RefSeq" id="WP_122196843.1">
    <property type="nucleotide sequence ID" value="NZ_JBHSKC010000001.1"/>
</dbReference>
<organism evidence="2 3">
    <name type="scientific">Actinomadura harenae</name>
    <dbReference type="NCBI Taxonomy" id="2483351"/>
    <lineage>
        <taxon>Bacteria</taxon>
        <taxon>Bacillati</taxon>
        <taxon>Actinomycetota</taxon>
        <taxon>Actinomycetes</taxon>
        <taxon>Streptosporangiales</taxon>
        <taxon>Thermomonosporaceae</taxon>
        <taxon>Actinomadura</taxon>
    </lineage>
</organism>
<evidence type="ECO:0000256" key="1">
    <source>
        <dbReference type="SAM" id="Phobius"/>
    </source>
</evidence>
<keyword evidence="1" id="KW-0472">Membrane</keyword>
<proteinExistence type="predicted"/>
<dbReference type="AlphaFoldDB" id="A0A3M2LTS2"/>
<reference evidence="2 3" key="1">
    <citation type="submission" date="2018-10" db="EMBL/GenBank/DDBJ databases">
        <title>Isolation from soil.</title>
        <authorList>
            <person name="Hu J."/>
        </authorList>
    </citation>
    <scope>NUCLEOTIDE SEQUENCE [LARGE SCALE GENOMIC DNA]</scope>
    <source>
        <strain evidence="2 3">NEAU-Ht49</strain>
    </source>
</reference>
<keyword evidence="1" id="KW-1133">Transmembrane helix</keyword>
<name>A0A3M2LTS2_9ACTN</name>
<keyword evidence="1" id="KW-0812">Transmembrane</keyword>
<evidence type="ECO:0000313" key="2">
    <source>
        <dbReference type="EMBL" id="RMI40884.1"/>
    </source>
</evidence>
<protein>
    <submittedName>
        <fullName evidence="2">Uncharacterized protein</fullName>
    </submittedName>
</protein>
<dbReference type="Proteomes" id="UP000282674">
    <property type="component" value="Unassembled WGS sequence"/>
</dbReference>
<evidence type="ECO:0000313" key="3">
    <source>
        <dbReference type="Proteomes" id="UP000282674"/>
    </source>
</evidence>
<keyword evidence="3" id="KW-1185">Reference proteome</keyword>